<feature type="transmembrane region" description="Helical" evidence="2">
    <location>
        <begin position="412"/>
        <end position="435"/>
    </location>
</feature>
<feature type="region of interest" description="Disordered" evidence="1">
    <location>
        <begin position="745"/>
        <end position="880"/>
    </location>
</feature>
<feature type="transmembrane region" description="Helical" evidence="2">
    <location>
        <begin position="708"/>
        <end position="730"/>
    </location>
</feature>
<keyword evidence="4" id="KW-1185">Reference proteome</keyword>
<comment type="caution">
    <text evidence="3">The sequence shown here is derived from an EMBL/GenBank/DDBJ whole genome shotgun (WGS) entry which is preliminary data.</text>
</comment>
<protein>
    <submittedName>
        <fullName evidence="3">Uncharacterized protein</fullName>
    </submittedName>
</protein>
<feature type="compositionally biased region" description="Acidic residues" evidence="1">
    <location>
        <begin position="804"/>
        <end position="847"/>
    </location>
</feature>
<keyword evidence="2" id="KW-0472">Membrane</keyword>
<feature type="transmembrane region" description="Helical" evidence="2">
    <location>
        <begin position="473"/>
        <end position="496"/>
    </location>
</feature>
<keyword evidence="2" id="KW-1133">Transmembrane helix</keyword>
<proteinExistence type="predicted"/>
<feature type="transmembrane region" description="Helical" evidence="2">
    <location>
        <begin position="567"/>
        <end position="584"/>
    </location>
</feature>
<feature type="transmembrane region" description="Helical" evidence="2">
    <location>
        <begin position="26"/>
        <end position="48"/>
    </location>
</feature>
<name>A0ABP6T006_9ACTN</name>
<evidence type="ECO:0000256" key="2">
    <source>
        <dbReference type="SAM" id="Phobius"/>
    </source>
</evidence>
<feature type="transmembrane region" description="Helical" evidence="2">
    <location>
        <begin position="649"/>
        <end position="669"/>
    </location>
</feature>
<dbReference type="InterPro" id="IPR017850">
    <property type="entry name" value="Alkaline_phosphatase_core_sf"/>
</dbReference>
<feature type="transmembrane region" description="Helical" evidence="2">
    <location>
        <begin position="441"/>
        <end position="461"/>
    </location>
</feature>
<sequence>MRSGRSGPRPSTGAPVGVPGERPVSLLLRVAAVCAVVVIAAITGITAVPGLPVASPSLVTAATDHVVVVGVTGLRWDDVDAHRTPTLWRLLGEGSAGALSVRAAGPLTCPADGWVTLGAGNRGRGPRHGRSCPSTFPLRPPVTTRTEGARLPEQAAIAARNSELSQGTRPGALADGVRCVTAVGPGAAVAAAHPTGRIDRYAAALPADPTVLLTRCPVTLVEAPAIAETALRDRQASTADAVIARVDAARPPGSVLMVVGLSEAAGTAPIPRLHVALAVGPGFTPGAELTSPTTGKAPFVQLMDIAPTAIAALGLDPVPAMNGVAIVSEGEQAATPAGEIARLVDHDRAAGVQRPLVQPFFTIMVVAVIALLLVSWRLVFRRWHTVVAEAGPAPRGAVRKPGRPRWPRTIEVVEVVAVALATVPVAAFAVNVVPWWRSDHPLFVCVALIVAGMAALTGLAYGGPWRGRPTGPIGCVAVGTALVLAADVLTGSNLQLNALPGYSPLVAGRFTGFGNLAFGVFAAGALIGIGCLAQAVPGWRRPTLFTVAGAAAVLIVGAPGWGADVGGILALTPAVLLAAVRLSGRRVSGGVVAGAAVAALGTVSAFAAADYSRPEEDRSHLGRFVAQLLDGSAGTVIQRKAEANVNLLLTSHLTILVLAVAVFVTFVLLVPTGRLRRVLGLYPAVRAGLVGLLVAAVLGFGLNDSGVAVPAFAVMVAVPLAIALTIRVALAGQRPVRRELPVWSPPAAPALLPSVSGPGGGGTPTDAPDPEPDTPPSTGGDPVVPEASPVSAQSQTPTQPETDSAPETDGPETDGPETDGLETDGLETDGLETDGLETDGLETDSGPDSEPRAGSTPVPPSPRPPTLDTDSVAPSGRGAR</sequence>
<dbReference type="RefSeq" id="WP_345729772.1">
    <property type="nucleotide sequence ID" value="NZ_BAAAYN010000025.1"/>
</dbReference>
<evidence type="ECO:0000256" key="1">
    <source>
        <dbReference type="SAM" id="MobiDB-lite"/>
    </source>
</evidence>
<organism evidence="3 4">
    <name type="scientific">Cryptosporangium minutisporangium</name>
    <dbReference type="NCBI Taxonomy" id="113569"/>
    <lineage>
        <taxon>Bacteria</taxon>
        <taxon>Bacillati</taxon>
        <taxon>Actinomycetota</taxon>
        <taxon>Actinomycetes</taxon>
        <taxon>Cryptosporangiales</taxon>
        <taxon>Cryptosporangiaceae</taxon>
        <taxon>Cryptosporangium</taxon>
    </lineage>
</organism>
<dbReference type="EMBL" id="BAAAYN010000025">
    <property type="protein sequence ID" value="GAA3389724.1"/>
    <property type="molecule type" value="Genomic_DNA"/>
</dbReference>
<dbReference type="Proteomes" id="UP001501676">
    <property type="component" value="Unassembled WGS sequence"/>
</dbReference>
<feature type="transmembrane region" description="Helical" evidence="2">
    <location>
        <begin position="591"/>
        <end position="609"/>
    </location>
</feature>
<gene>
    <name evidence="3" type="ORF">GCM10020369_40960</name>
</gene>
<reference evidence="4" key="1">
    <citation type="journal article" date="2019" name="Int. J. Syst. Evol. Microbiol.">
        <title>The Global Catalogue of Microorganisms (GCM) 10K type strain sequencing project: providing services to taxonomists for standard genome sequencing and annotation.</title>
        <authorList>
            <consortium name="The Broad Institute Genomics Platform"/>
            <consortium name="The Broad Institute Genome Sequencing Center for Infectious Disease"/>
            <person name="Wu L."/>
            <person name="Ma J."/>
        </authorList>
    </citation>
    <scope>NUCLEOTIDE SEQUENCE [LARGE SCALE GENOMIC DNA]</scope>
    <source>
        <strain evidence="4">JCM 9458</strain>
    </source>
</reference>
<feature type="transmembrane region" description="Helical" evidence="2">
    <location>
        <begin position="681"/>
        <end position="702"/>
    </location>
</feature>
<feature type="transmembrane region" description="Helical" evidence="2">
    <location>
        <begin position="356"/>
        <end position="374"/>
    </location>
</feature>
<feature type="transmembrane region" description="Helical" evidence="2">
    <location>
        <begin position="516"/>
        <end position="536"/>
    </location>
</feature>
<evidence type="ECO:0000313" key="3">
    <source>
        <dbReference type="EMBL" id="GAA3389724.1"/>
    </source>
</evidence>
<evidence type="ECO:0000313" key="4">
    <source>
        <dbReference type="Proteomes" id="UP001501676"/>
    </source>
</evidence>
<feature type="transmembrane region" description="Helical" evidence="2">
    <location>
        <begin position="543"/>
        <end position="561"/>
    </location>
</feature>
<dbReference type="Gene3D" id="3.40.720.10">
    <property type="entry name" value="Alkaline Phosphatase, subunit A"/>
    <property type="match status" value="1"/>
</dbReference>
<feature type="compositionally biased region" description="Polar residues" evidence="1">
    <location>
        <begin position="790"/>
        <end position="802"/>
    </location>
</feature>
<keyword evidence="2" id="KW-0812">Transmembrane</keyword>
<accession>A0ABP6T006</accession>
<feature type="region of interest" description="Disordered" evidence="1">
    <location>
        <begin position="122"/>
        <end position="146"/>
    </location>
</feature>